<dbReference type="AlphaFoldDB" id="A0A7R9GE22"/>
<accession>A0A7R9GE22</accession>
<evidence type="ECO:0000256" key="1">
    <source>
        <dbReference type="SAM" id="MobiDB-lite"/>
    </source>
</evidence>
<keyword evidence="2" id="KW-0472">Membrane</keyword>
<evidence type="ECO:0000313" key="4">
    <source>
        <dbReference type="Proteomes" id="UP000678499"/>
    </source>
</evidence>
<reference evidence="3" key="1">
    <citation type="submission" date="2020-11" db="EMBL/GenBank/DDBJ databases">
        <authorList>
            <person name="Tran Van P."/>
        </authorList>
    </citation>
    <scope>NUCLEOTIDE SEQUENCE</scope>
</reference>
<keyword evidence="2" id="KW-0812">Transmembrane</keyword>
<keyword evidence="4" id="KW-1185">Reference proteome</keyword>
<keyword evidence="2" id="KW-1133">Transmembrane helix</keyword>
<proteinExistence type="predicted"/>
<sequence length="166" mass="18725">MVSPESVDARNAVLYQVLLVLAVVIGAVAALLCMLVLIRYLLVHRRNFLLRMHARECGPGPGNKFCSYGCFTSDMRPRAEDEGVEVIIGYPWTRGKRVENAKRNFSHRSLVQFFLLATSMAFKTHSSLGVHDHVREPLAVDNTDNIPMRKDPKNSQSMNLRKTIVD</sequence>
<dbReference type="EMBL" id="CAJPEX010000971">
    <property type="protein sequence ID" value="CAG0917810.1"/>
    <property type="molecule type" value="Genomic_DNA"/>
</dbReference>
<gene>
    <name evidence="3" type="ORF">NMOB1V02_LOCUS5386</name>
</gene>
<dbReference type="Proteomes" id="UP000678499">
    <property type="component" value="Unassembled WGS sequence"/>
</dbReference>
<organism evidence="3">
    <name type="scientific">Notodromas monacha</name>
    <dbReference type="NCBI Taxonomy" id="399045"/>
    <lineage>
        <taxon>Eukaryota</taxon>
        <taxon>Metazoa</taxon>
        <taxon>Ecdysozoa</taxon>
        <taxon>Arthropoda</taxon>
        <taxon>Crustacea</taxon>
        <taxon>Oligostraca</taxon>
        <taxon>Ostracoda</taxon>
        <taxon>Podocopa</taxon>
        <taxon>Podocopida</taxon>
        <taxon>Cypridocopina</taxon>
        <taxon>Cypridoidea</taxon>
        <taxon>Cyprididae</taxon>
        <taxon>Notodromas</taxon>
    </lineage>
</organism>
<dbReference type="EMBL" id="OA883008">
    <property type="protein sequence ID" value="CAD7277658.1"/>
    <property type="molecule type" value="Genomic_DNA"/>
</dbReference>
<protein>
    <submittedName>
        <fullName evidence="3">Uncharacterized protein</fullName>
    </submittedName>
</protein>
<evidence type="ECO:0000256" key="2">
    <source>
        <dbReference type="SAM" id="Phobius"/>
    </source>
</evidence>
<feature type="transmembrane region" description="Helical" evidence="2">
    <location>
        <begin position="12"/>
        <end position="42"/>
    </location>
</feature>
<name>A0A7R9GE22_9CRUS</name>
<feature type="region of interest" description="Disordered" evidence="1">
    <location>
        <begin position="143"/>
        <end position="166"/>
    </location>
</feature>
<evidence type="ECO:0000313" key="3">
    <source>
        <dbReference type="EMBL" id="CAD7277658.1"/>
    </source>
</evidence>